<proteinExistence type="predicted"/>
<gene>
    <name evidence="1" type="ORF">SAMN05444389_1012</name>
</gene>
<dbReference type="Proteomes" id="UP000184444">
    <property type="component" value="Unassembled WGS sequence"/>
</dbReference>
<keyword evidence="2" id="KW-1185">Reference proteome</keyword>
<dbReference type="EMBL" id="FRCK01000001">
    <property type="protein sequence ID" value="SHL71566.1"/>
    <property type="molecule type" value="Genomic_DNA"/>
</dbReference>
<reference evidence="2" key="1">
    <citation type="submission" date="2016-11" db="EMBL/GenBank/DDBJ databases">
        <authorList>
            <person name="Varghese N."/>
            <person name="Submissions S."/>
        </authorList>
    </citation>
    <scope>NUCLEOTIDE SEQUENCE [LARGE SCALE GENOMIC DNA]</scope>
    <source>
        <strain evidence="2">DSM 6637</strain>
    </source>
</reference>
<organism evidence="1 2">
    <name type="scientific">Paracoccus solventivorans</name>
    <dbReference type="NCBI Taxonomy" id="53463"/>
    <lineage>
        <taxon>Bacteria</taxon>
        <taxon>Pseudomonadati</taxon>
        <taxon>Pseudomonadota</taxon>
        <taxon>Alphaproteobacteria</taxon>
        <taxon>Rhodobacterales</taxon>
        <taxon>Paracoccaceae</taxon>
        <taxon>Paracoccus</taxon>
    </lineage>
</organism>
<evidence type="ECO:0000313" key="2">
    <source>
        <dbReference type="Proteomes" id="UP000184444"/>
    </source>
</evidence>
<sequence>MSAQSLVIPEPLLVREPQAIDARVHIGTLSVEGGNGTPAEVQAAVRAALARHASEQRAALQSGLTD</sequence>
<accession>A0A1M7CWE4</accession>
<dbReference type="STRING" id="53463.SAMN05444389_1012"/>
<name>A0A1M7CWE4_9RHOB</name>
<protein>
    <submittedName>
        <fullName evidence="1">Uncharacterized protein</fullName>
    </submittedName>
</protein>
<dbReference type="AlphaFoldDB" id="A0A1M7CWE4"/>
<evidence type="ECO:0000313" key="1">
    <source>
        <dbReference type="EMBL" id="SHL71566.1"/>
    </source>
</evidence>